<evidence type="ECO:0000259" key="3">
    <source>
        <dbReference type="Pfam" id="PF01926"/>
    </source>
</evidence>
<dbReference type="InterPro" id="IPR040644">
    <property type="entry name" value="HydF_tetramer"/>
</dbReference>
<dbReference type="PANTHER" id="PTHR42714:SF6">
    <property type="entry name" value="TRANSLATION INITIATION FACTOR IF-2"/>
    <property type="match status" value="1"/>
</dbReference>
<evidence type="ECO:0000313" key="7">
    <source>
        <dbReference type="Proteomes" id="UP000824159"/>
    </source>
</evidence>
<name>A0A9D1HC80_9FIRM</name>
<feature type="domain" description="G" evidence="3">
    <location>
        <begin position="14"/>
        <end position="135"/>
    </location>
</feature>
<dbReference type="SUPFAM" id="SSF52540">
    <property type="entry name" value="P-loop containing nucleoside triphosphate hydrolases"/>
    <property type="match status" value="1"/>
</dbReference>
<dbReference type="NCBIfam" id="TIGR03918">
    <property type="entry name" value="GTP_HydF"/>
    <property type="match status" value="1"/>
</dbReference>
<keyword evidence="1" id="KW-0547">Nucleotide-binding</keyword>
<dbReference type="AlphaFoldDB" id="A0A9D1HC80"/>
<proteinExistence type="predicted"/>
<feature type="domain" description="Hydrogen maturase F tetramerization" evidence="5">
    <location>
        <begin position="299"/>
        <end position="412"/>
    </location>
</feature>
<dbReference type="EMBL" id="DVLX01000059">
    <property type="protein sequence ID" value="HIT99568.1"/>
    <property type="molecule type" value="Genomic_DNA"/>
</dbReference>
<dbReference type="InterPro" id="IPR006073">
    <property type="entry name" value="GTP-bd"/>
</dbReference>
<dbReference type="Pfam" id="PF18128">
    <property type="entry name" value="HydF_dimer"/>
    <property type="match status" value="1"/>
</dbReference>
<dbReference type="Gene3D" id="3.40.50.300">
    <property type="entry name" value="P-loop containing nucleotide triphosphate hydrolases"/>
    <property type="match status" value="1"/>
</dbReference>
<dbReference type="Gene3D" id="3.40.50.11410">
    <property type="match status" value="1"/>
</dbReference>
<dbReference type="GO" id="GO:0005525">
    <property type="term" value="F:GTP binding"/>
    <property type="evidence" value="ECO:0007669"/>
    <property type="project" value="UniProtKB-KW"/>
</dbReference>
<dbReference type="InterPro" id="IPR027417">
    <property type="entry name" value="P-loop_NTPase"/>
</dbReference>
<keyword evidence="2" id="KW-0342">GTP-binding</keyword>
<sequence>MGFNDTPKAERLHISIFGKRNSGKSSLINALTGQDIALVSKMPGTTADPVFKAMEMKPVGPVVFVDTAGFDDEGELGLLRVERTEDVVDITDIGIMVIGYETFVCEDMHVAVRQEREWAEKLRKLDIPLLICINKIEEVEKHMERDEIERRKGYIAKELSAKETQITETDAVNGRGIENLRRAISDSVPEDFMRRSILGGLVSEGSLVMLVMPQDIQAPKGRLILPQVQTMRELLDKKCTIAASTADGFERSLKALDRAPDLIITDSQCFRFVFDRKPEESELTSFSVLFAAYKGDVKVFADGALALDDITENSRVLIAEACSHVPLEEDIGRVKIPALLRKKAGENIEIVNVSGNDFPDREKLKDFDLVIHCGACMFNRSHVMSRIREAREAGVPVTNYGIAIAKLSGILDDVKLPG</sequence>
<reference evidence="6" key="1">
    <citation type="submission" date="2020-10" db="EMBL/GenBank/DDBJ databases">
        <authorList>
            <person name="Gilroy R."/>
        </authorList>
    </citation>
    <scope>NUCLEOTIDE SEQUENCE</scope>
    <source>
        <strain evidence="6">CHK176-22527</strain>
    </source>
</reference>
<dbReference type="GO" id="GO:0030488">
    <property type="term" value="P:tRNA methylation"/>
    <property type="evidence" value="ECO:0007669"/>
    <property type="project" value="TreeGrafter"/>
</dbReference>
<dbReference type="InterPro" id="IPR023873">
    <property type="entry name" value="FeFe-hyd_GTPase_HydF"/>
</dbReference>
<organism evidence="6 7">
    <name type="scientific">Candidatus Allocopromorpha excrementavium</name>
    <dbReference type="NCBI Taxonomy" id="2840741"/>
    <lineage>
        <taxon>Bacteria</taxon>
        <taxon>Bacillati</taxon>
        <taxon>Bacillota</taxon>
        <taxon>Clostridia</taxon>
        <taxon>Eubacteriales</taxon>
        <taxon>Eubacteriaceae</taxon>
        <taxon>Eubacteriaceae incertae sedis</taxon>
        <taxon>Candidatus Allocopromorpha</taxon>
    </lineage>
</organism>
<dbReference type="CDD" id="cd00880">
    <property type="entry name" value="Era_like"/>
    <property type="match status" value="1"/>
</dbReference>
<evidence type="ECO:0000259" key="5">
    <source>
        <dbReference type="Pfam" id="PF18133"/>
    </source>
</evidence>
<dbReference type="Proteomes" id="UP000824159">
    <property type="component" value="Unassembled WGS sequence"/>
</dbReference>
<feature type="domain" description="Hydrogen maturase F dimerization" evidence="4">
    <location>
        <begin position="197"/>
        <end position="295"/>
    </location>
</feature>
<evidence type="ECO:0000259" key="4">
    <source>
        <dbReference type="Pfam" id="PF18128"/>
    </source>
</evidence>
<protein>
    <submittedName>
        <fullName evidence="6">[FeFe] hydrogenase H-cluster maturation GTPase HydF</fullName>
    </submittedName>
</protein>
<dbReference type="GO" id="GO:0002098">
    <property type="term" value="P:tRNA wobble uridine modification"/>
    <property type="evidence" value="ECO:0007669"/>
    <property type="project" value="TreeGrafter"/>
</dbReference>
<dbReference type="NCBIfam" id="TIGR00231">
    <property type="entry name" value="small_GTP"/>
    <property type="match status" value="1"/>
</dbReference>
<evidence type="ECO:0000256" key="1">
    <source>
        <dbReference type="ARBA" id="ARBA00022741"/>
    </source>
</evidence>
<dbReference type="Pfam" id="PF18133">
    <property type="entry name" value="HydF_tetramer"/>
    <property type="match status" value="1"/>
</dbReference>
<comment type="caution">
    <text evidence="6">The sequence shown here is derived from an EMBL/GenBank/DDBJ whole genome shotgun (WGS) entry which is preliminary data.</text>
</comment>
<dbReference type="CDD" id="cd01653">
    <property type="entry name" value="GATase1"/>
    <property type="match status" value="1"/>
</dbReference>
<evidence type="ECO:0000313" key="6">
    <source>
        <dbReference type="EMBL" id="HIT99568.1"/>
    </source>
</evidence>
<dbReference type="InterPro" id="IPR005225">
    <property type="entry name" value="Small_GTP-bd"/>
</dbReference>
<accession>A0A9D1HC80</accession>
<dbReference type="InterPro" id="IPR041606">
    <property type="entry name" value="HydF_dimer"/>
</dbReference>
<dbReference type="GO" id="GO:0005737">
    <property type="term" value="C:cytoplasm"/>
    <property type="evidence" value="ECO:0007669"/>
    <property type="project" value="TreeGrafter"/>
</dbReference>
<reference evidence="6" key="2">
    <citation type="journal article" date="2021" name="PeerJ">
        <title>Extensive microbial diversity within the chicken gut microbiome revealed by metagenomics and culture.</title>
        <authorList>
            <person name="Gilroy R."/>
            <person name="Ravi A."/>
            <person name="Getino M."/>
            <person name="Pursley I."/>
            <person name="Horton D.L."/>
            <person name="Alikhan N.F."/>
            <person name="Baker D."/>
            <person name="Gharbi K."/>
            <person name="Hall N."/>
            <person name="Watson M."/>
            <person name="Adriaenssens E.M."/>
            <person name="Foster-Nyarko E."/>
            <person name="Jarju S."/>
            <person name="Secka A."/>
            <person name="Antonio M."/>
            <person name="Oren A."/>
            <person name="Chaudhuri R.R."/>
            <person name="La Ragione R."/>
            <person name="Hildebrand F."/>
            <person name="Pallen M.J."/>
        </authorList>
    </citation>
    <scope>NUCLEOTIDE SEQUENCE</scope>
    <source>
        <strain evidence="6">CHK176-22527</strain>
    </source>
</reference>
<gene>
    <name evidence="6" type="primary">hydF</name>
    <name evidence="6" type="ORF">IAD12_04865</name>
</gene>
<evidence type="ECO:0000256" key="2">
    <source>
        <dbReference type="ARBA" id="ARBA00023134"/>
    </source>
</evidence>
<dbReference type="PANTHER" id="PTHR42714">
    <property type="entry name" value="TRNA MODIFICATION GTPASE GTPBP3"/>
    <property type="match status" value="1"/>
</dbReference>
<dbReference type="Pfam" id="PF01926">
    <property type="entry name" value="MMR_HSR1"/>
    <property type="match status" value="1"/>
</dbReference>
<dbReference type="Gene3D" id="3.40.50.11420">
    <property type="match status" value="1"/>
</dbReference>